<organism evidence="3 4">
    <name type="scientific">Arthrobacter gallicola</name>
    <dbReference type="NCBI Taxonomy" id="2762225"/>
    <lineage>
        <taxon>Bacteria</taxon>
        <taxon>Bacillati</taxon>
        <taxon>Actinomycetota</taxon>
        <taxon>Actinomycetes</taxon>
        <taxon>Micrococcales</taxon>
        <taxon>Micrococcaceae</taxon>
        <taxon>Arthrobacter</taxon>
    </lineage>
</organism>
<dbReference type="RefSeq" id="WP_191809020.1">
    <property type="nucleotide sequence ID" value="NZ_JACSQD010000008.1"/>
</dbReference>
<dbReference type="Proteomes" id="UP000609874">
    <property type="component" value="Unassembled WGS sequence"/>
</dbReference>
<feature type="compositionally biased region" description="Low complexity" evidence="1">
    <location>
        <begin position="180"/>
        <end position="192"/>
    </location>
</feature>
<keyword evidence="2" id="KW-0812">Transmembrane</keyword>
<protein>
    <submittedName>
        <fullName evidence="3">Helix-hairpin-helix domain-containing protein</fullName>
    </submittedName>
</protein>
<keyword evidence="2" id="KW-1133">Transmembrane helix</keyword>
<name>A0ABR8UW09_9MICC</name>
<dbReference type="Pfam" id="PF12836">
    <property type="entry name" value="HHH_3"/>
    <property type="match status" value="1"/>
</dbReference>
<proteinExistence type="predicted"/>
<dbReference type="SUPFAM" id="SSF47781">
    <property type="entry name" value="RuvA domain 2-like"/>
    <property type="match status" value="1"/>
</dbReference>
<evidence type="ECO:0000313" key="4">
    <source>
        <dbReference type="Proteomes" id="UP000609874"/>
    </source>
</evidence>
<dbReference type="Gene3D" id="1.10.150.320">
    <property type="entry name" value="Photosystem II 12 kDa extrinsic protein"/>
    <property type="match status" value="1"/>
</dbReference>
<keyword evidence="4" id="KW-1185">Reference proteome</keyword>
<dbReference type="EMBL" id="JACSQD010000008">
    <property type="protein sequence ID" value="MBD7996746.1"/>
    <property type="molecule type" value="Genomic_DNA"/>
</dbReference>
<keyword evidence="2" id="KW-0472">Membrane</keyword>
<evidence type="ECO:0000256" key="2">
    <source>
        <dbReference type="SAM" id="Phobius"/>
    </source>
</evidence>
<dbReference type="InterPro" id="IPR010994">
    <property type="entry name" value="RuvA_2-like"/>
</dbReference>
<comment type="caution">
    <text evidence="3">The sequence shown here is derived from an EMBL/GenBank/DDBJ whole genome shotgun (WGS) entry which is preliminary data.</text>
</comment>
<evidence type="ECO:0000313" key="3">
    <source>
        <dbReference type="EMBL" id="MBD7996746.1"/>
    </source>
</evidence>
<feature type="transmembrane region" description="Helical" evidence="2">
    <location>
        <begin position="51"/>
        <end position="76"/>
    </location>
</feature>
<feature type="transmembrane region" description="Helical" evidence="2">
    <location>
        <begin position="22"/>
        <end position="44"/>
    </location>
</feature>
<feature type="transmembrane region" description="Helical" evidence="2">
    <location>
        <begin position="82"/>
        <end position="103"/>
    </location>
</feature>
<evidence type="ECO:0000256" key="1">
    <source>
        <dbReference type="SAM" id="MobiDB-lite"/>
    </source>
</evidence>
<accession>A0ABR8UW09</accession>
<gene>
    <name evidence="3" type="ORF">H9639_15720</name>
</gene>
<sequence>MSAASARESEQPTPAWKIRNSLWVFMCVGTFGLAAPWIILYVAVASRRPAWMAFGAGLAAASITSMVWLSGAAIWQREASDWLLMAVWLGGSAFAAGANREYLRIKWAARKDVNAAFPASASAPARRTRGGSAKTSRTGTPAGRQRGKTQGFGRVSTEAAAHQSGPGPDGASTPPRSRQHAPQPQAGTPAAAKRGAWQGASSVQDSVPGPGPGPAHSQTPRAPGGLGPVAAPNAAPGSALNRELLAAGAGPELEPVEVNGASAEAFAALPGFDAELAARAVSLRQGRPYVSVEQFAERLALQPHVFLRIRNRLSCRVASVQPGLGRRVDY</sequence>
<feature type="region of interest" description="Disordered" evidence="1">
    <location>
        <begin position="118"/>
        <end position="235"/>
    </location>
</feature>
<reference evidence="3 4" key="1">
    <citation type="submission" date="2020-08" db="EMBL/GenBank/DDBJ databases">
        <title>A Genomic Blueprint of the Chicken Gut Microbiome.</title>
        <authorList>
            <person name="Gilroy R."/>
            <person name="Ravi A."/>
            <person name="Getino M."/>
            <person name="Pursley I."/>
            <person name="Horton D.L."/>
            <person name="Alikhan N.-F."/>
            <person name="Baker D."/>
            <person name="Gharbi K."/>
            <person name="Hall N."/>
            <person name="Watson M."/>
            <person name="Adriaenssens E.M."/>
            <person name="Foster-Nyarko E."/>
            <person name="Jarju S."/>
            <person name="Secka A."/>
            <person name="Antonio M."/>
            <person name="Oren A."/>
            <person name="Chaudhuri R."/>
            <person name="La Ragione R.M."/>
            <person name="Hildebrand F."/>
            <person name="Pallen M.J."/>
        </authorList>
    </citation>
    <scope>NUCLEOTIDE SEQUENCE [LARGE SCALE GENOMIC DNA]</scope>
    <source>
        <strain evidence="3 4">Sa2CUA1</strain>
    </source>
</reference>
<feature type="compositionally biased region" description="Low complexity" evidence="1">
    <location>
        <begin position="118"/>
        <end position="133"/>
    </location>
</feature>